<organism evidence="1 2">
    <name type="scientific">Timema podura</name>
    <name type="common">Walking stick</name>
    <dbReference type="NCBI Taxonomy" id="61482"/>
    <lineage>
        <taxon>Eukaryota</taxon>
        <taxon>Metazoa</taxon>
        <taxon>Ecdysozoa</taxon>
        <taxon>Arthropoda</taxon>
        <taxon>Hexapoda</taxon>
        <taxon>Insecta</taxon>
        <taxon>Pterygota</taxon>
        <taxon>Neoptera</taxon>
        <taxon>Polyneoptera</taxon>
        <taxon>Phasmatodea</taxon>
        <taxon>Timematodea</taxon>
        <taxon>Timematoidea</taxon>
        <taxon>Timematidae</taxon>
        <taxon>Timema</taxon>
    </lineage>
</organism>
<evidence type="ECO:0000313" key="1">
    <source>
        <dbReference type="EMBL" id="CAG2054984.1"/>
    </source>
</evidence>
<reference evidence="1" key="1">
    <citation type="submission" date="2021-03" db="EMBL/GenBank/DDBJ databases">
        <authorList>
            <person name="Tran Van P."/>
        </authorList>
    </citation>
    <scope>NUCLEOTIDE SEQUENCE</scope>
</reference>
<comment type="caution">
    <text evidence="1">The sequence shown here is derived from an EMBL/GenBank/DDBJ whole genome shotgun (WGS) entry which is preliminary data.</text>
</comment>
<name>A0ABN7NJC7_TIMPD</name>
<gene>
    <name evidence="1" type="ORF">TPAB3V08_LOCUS1999</name>
</gene>
<dbReference type="EMBL" id="CAJPIN010001946">
    <property type="protein sequence ID" value="CAG2054984.1"/>
    <property type="molecule type" value="Genomic_DNA"/>
</dbReference>
<accession>A0ABN7NJC7</accession>
<evidence type="ECO:0000313" key="2">
    <source>
        <dbReference type="Proteomes" id="UP001153148"/>
    </source>
</evidence>
<dbReference type="Proteomes" id="UP001153148">
    <property type="component" value="Unassembled WGS sequence"/>
</dbReference>
<keyword evidence="2" id="KW-1185">Reference proteome</keyword>
<sequence length="108" mass="11241">MLGTDCIKVLDSLKCAYHAQNLGTLDKDSNLDVIGSLVYCESSALDHADIEAGVSGVSRHVDSSSHVQVDLHLPATRVSGSACLPPGGTFGMVCGAVVWTHLCAVVVF</sequence>
<protein>
    <submittedName>
        <fullName evidence="1">Uncharacterized protein</fullName>
    </submittedName>
</protein>
<proteinExistence type="predicted"/>